<dbReference type="GO" id="GO:0019346">
    <property type="term" value="P:transsulfuration"/>
    <property type="evidence" value="ECO:0007669"/>
    <property type="project" value="InterPro"/>
</dbReference>
<dbReference type="GO" id="GO:0009086">
    <property type="term" value="P:methionine biosynthetic process"/>
    <property type="evidence" value="ECO:0007669"/>
    <property type="project" value="UniProtKB-KW"/>
</dbReference>
<accession>M3CZK4</accession>
<dbReference type="GO" id="GO:0003962">
    <property type="term" value="F:cystathionine gamma-synthase activity"/>
    <property type="evidence" value="ECO:0007669"/>
    <property type="project" value="UniProtKB-EC"/>
</dbReference>
<dbReference type="InterPro" id="IPR015424">
    <property type="entry name" value="PyrdxlP-dep_Trfase"/>
</dbReference>
<dbReference type="InterPro" id="IPR051750">
    <property type="entry name" value="Trans-sulfuration_enzymes"/>
</dbReference>
<evidence type="ECO:0000256" key="3">
    <source>
        <dbReference type="ARBA" id="ARBA00022679"/>
    </source>
</evidence>
<dbReference type="InterPro" id="IPR015421">
    <property type="entry name" value="PyrdxlP-dep_Trfase_major"/>
</dbReference>
<dbReference type="FunFam" id="3.90.1150.10:FF:000063">
    <property type="entry name" value="Probable cystathionine gamma-synthase"/>
    <property type="match status" value="1"/>
</dbReference>
<comment type="cofactor">
    <cofactor evidence="1">
        <name>pyridoxal 5'-phosphate</name>
        <dbReference type="ChEBI" id="CHEBI:597326"/>
    </cofactor>
</comment>
<dbReference type="FunFam" id="3.40.640.10:FF:000111">
    <property type="entry name" value="Cystathionine gamma-synthase"/>
    <property type="match status" value="1"/>
</dbReference>
<feature type="region of interest" description="Disordered" evidence="12">
    <location>
        <begin position="185"/>
        <end position="226"/>
    </location>
</feature>
<name>M3CZK4_SPHMS</name>
<dbReference type="InterPro" id="IPR015422">
    <property type="entry name" value="PyrdxlP-dep_Trfase_small"/>
</dbReference>
<organism evidence="13 14">
    <name type="scientific">Sphaerulina musiva (strain SO2202)</name>
    <name type="common">Poplar stem canker fungus</name>
    <name type="synonym">Septoria musiva</name>
    <dbReference type="NCBI Taxonomy" id="692275"/>
    <lineage>
        <taxon>Eukaryota</taxon>
        <taxon>Fungi</taxon>
        <taxon>Dikarya</taxon>
        <taxon>Ascomycota</taxon>
        <taxon>Pezizomycotina</taxon>
        <taxon>Dothideomycetes</taxon>
        <taxon>Dothideomycetidae</taxon>
        <taxon>Mycosphaerellales</taxon>
        <taxon>Mycosphaerellaceae</taxon>
        <taxon>Sphaerulina</taxon>
    </lineage>
</organism>
<evidence type="ECO:0000256" key="12">
    <source>
        <dbReference type="SAM" id="MobiDB-lite"/>
    </source>
</evidence>
<evidence type="ECO:0000256" key="11">
    <source>
        <dbReference type="ARBA" id="ARBA00083849"/>
    </source>
</evidence>
<evidence type="ECO:0000256" key="5">
    <source>
        <dbReference type="ARBA" id="ARBA00023167"/>
    </source>
</evidence>
<dbReference type="OrthoDB" id="10047078at2759"/>
<dbReference type="PANTHER" id="PTHR42699">
    <property type="match status" value="1"/>
</dbReference>
<evidence type="ECO:0000313" key="14">
    <source>
        <dbReference type="Proteomes" id="UP000016931"/>
    </source>
</evidence>
<dbReference type="OMA" id="KVAKRCR"/>
<protein>
    <recommendedName>
        <fullName evidence="10">cystathionine gamma-synthase</fullName>
        <ecNumber evidence="10">2.5.1.48</ecNumber>
    </recommendedName>
    <alternativeName>
        <fullName evidence="11">O-succinylhomoserine (thiol)-lyase</fullName>
    </alternativeName>
</protein>
<sequence>MAAAIGAAVALPFNDNLGNAIPPDTPHAVSVSLPTWKSNVGYEEGEAWVVDKMQTGYPRFFIHKSIQKLARSIVAVHGNIDTEYAMLMPSTRCALRCKDFIKRESGGADCSTIRTLDFVPTPEHIASQTTKILPRVSAVIYPQTLWPAAKAFWQHTGEGISSRRAEFCQRAFDEGYLVDQTSQTQPLPRLCKGPRRYQKNTSVDLGSHTNDHTTPPKTPPRSNGEDISTSAEFVETRFGRNLSTEFAAQAKLAIRKRIAGSLTADINLSEHSSGDAPDQTRDVPGFSVEDVYLFSTGMNAIFTAHRSLLLARGPSKSIMYGFPYVDTLKVLEKFGPGALFYGHANASELDDLESRLEKGERFLSLFCEFPGNPLLTSPDLTRLRALADKYDFAIVVDETVGNWLNVHVLPFADIVVSSLTKVFSGDSNVMGGTMLLNPRSRWYHTLKTVLGSEYEDNQFEEDAVYLERNSRDFIPRIRRINHNAEAIANILLQSVPSKIKSLHYPKFSPSKHLYDTCRLPTGGYGGLLSATFHSVHDAAVFFDHLNTHKGPSLGTNFTLTCPFVLLAHYGELEWAKGFGCEVSLVRFSVGLEEREDLERVFRDALEVVPVWKG</sequence>
<reference evidence="13 14" key="1">
    <citation type="journal article" date="2012" name="PLoS Pathog.">
        <title>Diverse lifestyles and strategies of plant pathogenesis encoded in the genomes of eighteen Dothideomycetes fungi.</title>
        <authorList>
            <person name="Ohm R.A."/>
            <person name="Feau N."/>
            <person name="Henrissat B."/>
            <person name="Schoch C.L."/>
            <person name="Horwitz B.A."/>
            <person name="Barry K.W."/>
            <person name="Condon B.J."/>
            <person name="Copeland A.C."/>
            <person name="Dhillon B."/>
            <person name="Glaser F."/>
            <person name="Hesse C.N."/>
            <person name="Kosti I."/>
            <person name="LaButti K."/>
            <person name="Lindquist E.A."/>
            <person name="Lucas S."/>
            <person name="Salamov A.A."/>
            <person name="Bradshaw R.E."/>
            <person name="Ciuffetti L."/>
            <person name="Hamelin R.C."/>
            <person name="Kema G.H.J."/>
            <person name="Lawrence C."/>
            <person name="Scott J.A."/>
            <person name="Spatafora J.W."/>
            <person name="Turgeon B.G."/>
            <person name="de Wit P.J.G.M."/>
            <person name="Zhong S."/>
            <person name="Goodwin S.B."/>
            <person name="Grigoriev I.V."/>
        </authorList>
    </citation>
    <scope>NUCLEOTIDE SEQUENCE [LARGE SCALE GENOMIC DNA]</scope>
    <source>
        <strain evidence="13 14">SO2202</strain>
    </source>
</reference>
<dbReference type="EC" id="2.5.1.48" evidence="10"/>
<dbReference type="SUPFAM" id="SSF53383">
    <property type="entry name" value="PLP-dependent transferases"/>
    <property type="match status" value="1"/>
</dbReference>
<dbReference type="Gene3D" id="3.40.640.10">
    <property type="entry name" value="Type I PLP-dependent aspartate aminotransferase-like (Major domain)"/>
    <property type="match status" value="1"/>
</dbReference>
<evidence type="ECO:0000256" key="6">
    <source>
        <dbReference type="ARBA" id="ARBA00051441"/>
    </source>
</evidence>
<evidence type="ECO:0000256" key="4">
    <source>
        <dbReference type="ARBA" id="ARBA00022898"/>
    </source>
</evidence>
<comment type="pathway">
    <text evidence="8">Amino-acid biosynthesis; L-methionine biosynthesis via de novo pathway; L-cystathionine from O-succinyl-L-homoserine: step 1/1.</text>
</comment>
<comment type="catalytic activity">
    <reaction evidence="6">
        <text>O-succinyl-L-homoserine + L-cysteine = L,L-cystathionine + succinate + H(+)</text>
        <dbReference type="Rhea" id="RHEA:20397"/>
        <dbReference type="ChEBI" id="CHEBI:15378"/>
        <dbReference type="ChEBI" id="CHEBI:30031"/>
        <dbReference type="ChEBI" id="CHEBI:35235"/>
        <dbReference type="ChEBI" id="CHEBI:57661"/>
        <dbReference type="ChEBI" id="CHEBI:58161"/>
        <dbReference type="EC" id="2.5.1.48"/>
    </reaction>
</comment>
<keyword evidence="14" id="KW-1185">Reference proteome</keyword>
<dbReference type="PANTHER" id="PTHR42699:SF1">
    <property type="entry name" value="CYSTATHIONINE GAMMA-SYNTHASE-RELATED"/>
    <property type="match status" value="1"/>
</dbReference>
<evidence type="ECO:0000256" key="2">
    <source>
        <dbReference type="ARBA" id="ARBA00022605"/>
    </source>
</evidence>
<evidence type="ECO:0000256" key="9">
    <source>
        <dbReference type="ARBA" id="ARBA00061376"/>
    </source>
</evidence>
<keyword evidence="4" id="KW-0663">Pyridoxal phosphate</keyword>
<dbReference type="InterPro" id="IPR000277">
    <property type="entry name" value="Cys/Met-Metab_PyrdxlP-dep_enz"/>
</dbReference>
<dbReference type="STRING" id="692275.M3CZK4"/>
<dbReference type="RefSeq" id="XP_016757222.1">
    <property type="nucleotide sequence ID" value="XM_016908249.1"/>
</dbReference>
<evidence type="ECO:0000256" key="7">
    <source>
        <dbReference type="ARBA" id="ARBA00058439"/>
    </source>
</evidence>
<dbReference type="eggNOG" id="KOG0053">
    <property type="taxonomic scope" value="Eukaryota"/>
</dbReference>
<evidence type="ECO:0000256" key="10">
    <source>
        <dbReference type="ARBA" id="ARBA00066530"/>
    </source>
</evidence>
<dbReference type="EMBL" id="KB456270">
    <property type="protein sequence ID" value="EMF09101.1"/>
    <property type="molecule type" value="Genomic_DNA"/>
</dbReference>
<dbReference type="Proteomes" id="UP000016931">
    <property type="component" value="Unassembled WGS sequence"/>
</dbReference>
<keyword evidence="2" id="KW-0028">Amino-acid biosynthesis</keyword>
<comment type="similarity">
    <text evidence="9">Belongs to the trans-sulfuration enzymes family. MET7 subfamily.</text>
</comment>
<feature type="compositionally biased region" description="Polar residues" evidence="12">
    <location>
        <begin position="199"/>
        <end position="215"/>
    </location>
</feature>
<evidence type="ECO:0000256" key="8">
    <source>
        <dbReference type="ARBA" id="ARBA00060510"/>
    </source>
</evidence>
<dbReference type="AlphaFoldDB" id="M3CZK4"/>
<dbReference type="Gene3D" id="3.90.1150.10">
    <property type="entry name" value="Aspartate Aminotransferase, domain 1"/>
    <property type="match status" value="1"/>
</dbReference>
<dbReference type="HOGENOM" id="CLU_011302_1_0_1"/>
<proteinExistence type="inferred from homology"/>
<dbReference type="GeneID" id="27905386"/>
<dbReference type="Pfam" id="PF01053">
    <property type="entry name" value="Cys_Met_Meta_PP"/>
    <property type="match status" value="1"/>
</dbReference>
<evidence type="ECO:0000256" key="1">
    <source>
        <dbReference type="ARBA" id="ARBA00001933"/>
    </source>
</evidence>
<gene>
    <name evidence="13" type="ORF">SEPMUDRAFT_166691</name>
</gene>
<evidence type="ECO:0000313" key="13">
    <source>
        <dbReference type="EMBL" id="EMF09101.1"/>
    </source>
</evidence>
<keyword evidence="5" id="KW-0486">Methionine biosynthesis</keyword>
<dbReference type="GO" id="GO:0030170">
    <property type="term" value="F:pyridoxal phosphate binding"/>
    <property type="evidence" value="ECO:0007669"/>
    <property type="project" value="InterPro"/>
</dbReference>
<keyword evidence="3" id="KW-0808">Transferase</keyword>
<comment type="function">
    <text evidence="7">Catalyzes the formation of L-cystathionine from O-succinyl-L-homoserine (OSHS) and L-cysteine, via a gamma-replacement reaction. In the absence of thiol, catalyzes gamma-elimination to form 2-oxobutanoate, succinate and ammonia.</text>
</comment>